<protein>
    <submittedName>
        <fullName evidence="1">Uncharacterized protein</fullName>
    </submittedName>
</protein>
<accession>J9FYZ8</accession>
<organism evidence="1">
    <name type="scientific">gut metagenome</name>
    <dbReference type="NCBI Taxonomy" id="749906"/>
    <lineage>
        <taxon>unclassified sequences</taxon>
        <taxon>metagenomes</taxon>
        <taxon>organismal metagenomes</taxon>
    </lineage>
</organism>
<evidence type="ECO:0000313" key="1">
    <source>
        <dbReference type="EMBL" id="EJW99808.1"/>
    </source>
</evidence>
<dbReference type="EMBL" id="AMCI01003644">
    <property type="protein sequence ID" value="EJW99808.1"/>
    <property type="molecule type" value="Genomic_DNA"/>
</dbReference>
<comment type="caution">
    <text evidence="1">The sequence shown here is derived from an EMBL/GenBank/DDBJ whole genome shotgun (WGS) entry which is preliminary data.</text>
</comment>
<proteinExistence type="predicted"/>
<sequence length="38" mass="4042">MAVGESKQVLQEKSGTKSSADYVGQGLQRLKGLTFLVS</sequence>
<dbReference type="AlphaFoldDB" id="J9FYZ8"/>
<reference evidence="1" key="1">
    <citation type="journal article" date="2012" name="PLoS ONE">
        <title>Gene sets for utilization of primary and secondary nutrition supplies in the distal gut of endangered iberian lynx.</title>
        <authorList>
            <person name="Alcaide M."/>
            <person name="Messina E."/>
            <person name="Richter M."/>
            <person name="Bargiela R."/>
            <person name="Peplies J."/>
            <person name="Huws S.A."/>
            <person name="Newbold C.J."/>
            <person name="Golyshin P.N."/>
            <person name="Simon M.A."/>
            <person name="Lopez G."/>
            <person name="Yakimov M.M."/>
            <person name="Ferrer M."/>
        </authorList>
    </citation>
    <scope>NUCLEOTIDE SEQUENCE</scope>
</reference>
<gene>
    <name evidence="1" type="ORF">EVA_12074</name>
</gene>
<name>J9FYZ8_9ZZZZ</name>